<dbReference type="AlphaFoldDB" id="A0A919YAE1"/>
<dbReference type="EMBL" id="BORT01000008">
    <property type="protein sequence ID" value="GIO47582.1"/>
    <property type="molecule type" value="Genomic_DNA"/>
</dbReference>
<evidence type="ECO:0000259" key="9">
    <source>
        <dbReference type="PROSITE" id="PS51272"/>
    </source>
</evidence>
<evidence type="ECO:0000259" key="10">
    <source>
        <dbReference type="PROSITE" id="PS51910"/>
    </source>
</evidence>
<proteinExistence type="predicted"/>
<comment type="catalytic activity">
    <reaction evidence="1">
        <text>Random endo-hydrolysis of N-acetyl-beta-D-glucosaminide (1-&gt;4)-beta-linkages in chitin and chitodextrins.</text>
        <dbReference type="EC" id="3.2.1.14"/>
    </reaction>
</comment>
<dbReference type="InterPro" id="IPR029070">
    <property type="entry name" value="Chitinase_insertion_sf"/>
</dbReference>
<dbReference type="GO" id="GO:0008843">
    <property type="term" value="F:endochitinase activity"/>
    <property type="evidence" value="ECO:0007669"/>
    <property type="project" value="UniProtKB-EC"/>
</dbReference>
<feature type="domain" description="GH18" evidence="10">
    <location>
        <begin position="910"/>
        <end position="1249"/>
    </location>
</feature>
<feature type="signal peptide" evidence="8">
    <location>
        <begin position="1"/>
        <end position="20"/>
    </location>
</feature>
<dbReference type="GO" id="GO:0008061">
    <property type="term" value="F:chitin binding"/>
    <property type="evidence" value="ECO:0007669"/>
    <property type="project" value="InterPro"/>
</dbReference>
<keyword evidence="12" id="KW-1185">Reference proteome</keyword>
<dbReference type="InterPro" id="IPR001119">
    <property type="entry name" value="SLH_dom"/>
</dbReference>
<dbReference type="InterPro" id="IPR001579">
    <property type="entry name" value="Glyco_hydro_18_chit_AS"/>
</dbReference>
<dbReference type="GO" id="GO:0005975">
    <property type="term" value="P:carbohydrate metabolic process"/>
    <property type="evidence" value="ECO:0007669"/>
    <property type="project" value="InterPro"/>
</dbReference>
<dbReference type="Gene3D" id="3.10.50.10">
    <property type="match status" value="2"/>
</dbReference>
<keyword evidence="8" id="KW-0732">Signal</keyword>
<dbReference type="SMART" id="SM00636">
    <property type="entry name" value="Glyco_18"/>
    <property type="match status" value="2"/>
</dbReference>
<feature type="region of interest" description="Disordered" evidence="7">
    <location>
        <begin position="332"/>
        <end position="400"/>
    </location>
</feature>
<feature type="domain" description="GH18" evidence="10">
    <location>
        <begin position="476"/>
        <end position="816"/>
    </location>
</feature>
<dbReference type="PROSITE" id="PS51272">
    <property type="entry name" value="SLH"/>
    <property type="match status" value="3"/>
</dbReference>
<feature type="domain" description="SLH" evidence="9">
    <location>
        <begin position="23"/>
        <end position="81"/>
    </location>
</feature>
<dbReference type="PANTHER" id="PTHR11177">
    <property type="entry name" value="CHITINASE"/>
    <property type="match status" value="1"/>
</dbReference>
<dbReference type="PROSITE" id="PS01095">
    <property type="entry name" value="GH18_1"/>
    <property type="match status" value="2"/>
</dbReference>
<feature type="compositionally biased region" description="Gly residues" evidence="7">
    <location>
        <begin position="352"/>
        <end position="393"/>
    </location>
</feature>
<reference evidence="11 12" key="1">
    <citation type="submission" date="2021-03" db="EMBL/GenBank/DDBJ databases">
        <title>Antimicrobial resistance genes in bacteria isolated from Japanese honey, and their potential for conferring macrolide and lincosamide resistance in the American foulbrood pathogen Paenibacillus larvae.</title>
        <authorList>
            <person name="Okamoto M."/>
            <person name="Kumagai M."/>
            <person name="Kanamori H."/>
            <person name="Takamatsu D."/>
        </authorList>
    </citation>
    <scope>NUCLEOTIDE SEQUENCE [LARGE SCALE GENOMIC DNA]</scope>
    <source>
        <strain evidence="11 12">J34TS1</strain>
    </source>
</reference>
<keyword evidence="3 6" id="KW-0378">Hydrolase</keyword>
<evidence type="ECO:0000313" key="12">
    <source>
        <dbReference type="Proteomes" id="UP000682811"/>
    </source>
</evidence>
<dbReference type="SUPFAM" id="SSF51445">
    <property type="entry name" value="(Trans)glycosidases"/>
    <property type="match status" value="2"/>
</dbReference>
<dbReference type="EC" id="3.2.1.14" evidence="2"/>
<evidence type="ECO:0000256" key="4">
    <source>
        <dbReference type="ARBA" id="ARBA00023024"/>
    </source>
</evidence>
<dbReference type="CDD" id="cd06548">
    <property type="entry name" value="GH18_chitinase"/>
    <property type="match status" value="2"/>
</dbReference>
<keyword evidence="4" id="KW-0146">Chitin degradation</keyword>
<protein>
    <recommendedName>
        <fullName evidence="2">chitinase</fullName>
        <ecNumber evidence="2">3.2.1.14</ecNumber>
    </recommendedName>
</protein>
<keyword evidence="4" id="KW-0119">Carbohydrate metabolism</keyword>
<gene>
    <name evidence="11" type="ORF">J34TS1_23470</name>
</gene>
<feature type="domain" description="SLH" evidence="9">
    <location>
        <begin position="82"/>
        <end position="145"/>
    </location>
</feature>
<evidence type="ECO:0000256" key="6">
    <source>
        <dbReference type="RuleBase" id="RU000489"/>
    </source>
</evidence>
<dbReference type="Gene3D" id="3.20.20.80">
    <property type="entry name" value="Glycosidases"/>
    <property type="match status" value="2"/>
</dbReference>
<sequence length="1249" mass="133660">MGWKYFVCFVCTALIASSFAFTGKAASTSDTRGHWAEELLAGWQEHGLLKGYSDGSLKPNQALTRAEWMALVNRYFQFTAEKDATFTDLKAGQWQYAEAVKALQAGYASGYPDGSIHPDQPVTREEAAMMLAKILKAGPVNDTELLQPYKDSAAISSWSRQALAYLVQQGKLGGYADGTLRPKSTLTRAEGAVLLSRFPVAPSPTVTATVYNKAGTYGPAVGSETVPGDAVISAPGVTLQNLVVRGNLILDQGIGSGKVTLNNVKVEGKLIVKAAGINLEINGSAVNSVVMDGQGNTLQLGSDASIASLVLNGQTKVLGSGKIQKATINEGAKGSSFQTTPVSVDGPLAGTIGSGSSGSSGSGYTSGGGGSSGSGGSGGSGGGTGPGDGGGDGDTTVPQAPVITGVANDKVYTSGVLPNWQDAADTTSTATLNGAAYTKGSGIIDAGEYTLVVTAVHKKSGKKASTTVKFSMKPETKLIGYVAGWEDWSQKRPVDASKLTHINYAFTHIKDNKILPIEDQNDDANYAYLQSLKAQNPKLKILNSVGGWGADGFSDAALTAESRNVFADSIIEYVKKYNLDGIDLDWEYPTQDAGGIVTGRPVDKENFTLLLKLVREKLNALGLQQNKYYELTIAAGAGWGYLNGVEIEKITPLLDNINIMTYDFAGAWVQNTAHHTHLYGPNISADLCVEVLLKSGVPAHKVVLGAAFYSHKWTDVNGEGPIVGRKAKGSGDTPSYSATIAAYNEETGFTRYWDEDAKAPYLFDGHTFLSYDDPESLSEKAKYVLDHKLGGAMFWEYSQDTTGVLLTALYDSLHGKPFEKDTTSVPDAPVIANVTEGTEYAPGLVPSWTDAPQTASASFLNDAVYEKGTPITQAGSYTLTVIAAHGKSFKTSKTTVHFTVKEKEQPASGPKVIAYVPGWVAWSDARPIDASKLTHINYAFTHIEDNRILPIESQYDEANYAYLRQLRDQNPHLKILNAIGGWGADGFSDAALTADSRETFASSIIEYVKKYDLDGIDLDWEYPTQNAGDTKGRAEDKENFTLLLKLLREKLDALGAESGRNYELAIAAGATQRYLEGVEIGEIVKYVDNINLMTYDFAGGWSSKTEHHTNLYDGSISLDSTVKLYLNNGVPANKLVIGAAFYGHKWINVKGEEGNGLGQGAEGTPETPTYNDILAEYNEEKGYVRYWDEKAQAPYLFDGSTFISYDDPQSVAAKARYVLDNGLGGAMFWEYSQDASGTLLGALANILKK</sequence>
<feature type="domain" description="SLH" evidence="9">
    <location>
        <begin position="146"/>
        <end position="209"/>
    </location>
</feature>
<dbReference type="InterPro" id="IPR050314">
    <property type="entry name" value="Glycosyl_Hydrlase_18"/>
</dbReference>
<keyword evidence="5 6" id="KW-0326">Glycosidase</keyword>
<dbReference type="Proteomes" id="UP000682811">
    <property type="component" value="Unassembled WGS sequence"/>
</dbReference>
<evidence type="ECO:0000256" key="2">
    <source>
        <dbReference type="ARBA" id="ARBA00012729"/>
    </source>
</evidence>
<evidence type="ECO:0000256" key="3">
    <source>
        <dbReference type="ARBA" id="ARBA00022801"/>
    </source>
</evidence>
<feature type="chain" id="PRO_5038338260" description="chitinase" evidence="8">
    <location>
        <begin position="21"/>
        <end position="1249"/>
    </location>
</feature>
<dbReference type="InterPro" id="IPR011583">
    <property type="entry name" value="Chitinase_II/V-like_cat"/>
</dbReference>
<accession>A0A919YAE1</accession>
<name>A0A919YAE1_9BACL</name>
<evidence type="ECO:0000256" key="8">
    <source>
        <dbReference type="SAM" id="SignalP"/>
    </source>
</evidence>
<keyword evidence="4" id="KW-0624">Polysaccharide degradation</keyword>
<dbReference type="Pfam" id="PF00395">
    <property type="entry name" value="SLH"/>
    <property type="match status" value="3"/>
</dbReference>
<organism evidence="11 12">
    <name type="scientific">Paenibacillus azoreducens</name>
    <dbReference type="NCBI Taxonomy" id="116718"/>
    <lineage>
        <taxon>Bacteria</taxon>
        <taxon>Bacillati</taxon>
        <taxon>Bacillota</taxon>
        <taxon>Bacilli</taxon>
        <taxon>Bacillales</taxon>
        <taxon>Paenibacillaceae</taxon>
        <taxon>Paenibacillus</taxon>
    </lineage>
</organism>
<evidence type="ECO:0000313" key="11">
    <source>
        <dbReference type="EMBL" id="GIO47582.1"/>
    </source>
</evidence>
<evidence type="ECO:0000256" key="7">
    <source>
        <dbReference type="SAM" id="MobiDB-lite"/>
    </source>
</evidence>
<evidence type="ECO:0000256" key="1">
    <source>
        <dbReference type="ARBA" id="ARBA00000822"/>
    </source>
</evidence>
<comment type="caution">
    <text evidence="11">The sequence shown here is derived from an EMBL/GenBank/DDBJ whole genome shotgun (WGS) entry which is preliminary data.</text>
</comment>
<dbReference type="SUPFAM" id="SSF54556">
    <property type="entry name" value="Chitinase insertion domain"/>
    <property type="match status" value="2"/>
</dbReference>
<evidence type="ECO:0000256" key="5">
    <source>
        <dbReference type="ARBA" id="ARBA00023295"/>
    </source>
</evidence>
<dbReference type="PANTHER" id="PTHR11177:SF317">
    <property type="entry name" value="CHITINASE 12-RELATED"/>
    <property type="match status" value="1"/>
</dbReference>
<dbReference type="InterPro" id="IPR001223">
    <property type="entry name" value="Glyco_hydro18_cat"/>
</dbReference>
<dbReference type="GO" id="GO:0006032">
    <property type="term" value="P:chitin catabolic process"/>
    <property type="evidence" value="ECO:0007669"/>
    <property type="project" value="UniProtKB-KW"/>
</dbReference>
<dbReference type="InterPro" id="IPR017853">
    <property type="entry name" value="GH"/>
</dbReference>
<dbReference type="Pfam" id="PF00704">
    <property type="entry name" value="Glyco_hydro_18"/>
    <property type="match status" value="2"/>
</dbReference>
<dbReference type="PROSITE" id="PS51910">
    <property type="entry name" value="GH18_2"/>
    <property type="match status" value="2"/>
</dbReference>